<organism evidence="1 2">
    <name type="scientific">Chondrus crispus</name>
    <name type="common">Carrageen Irish moss</name>
    <name type="synonym">Polymorpha crispa</name>
    <dbReference type="NCBI Taxonomy" id="2769"/>
    <lineage>
        <taxon>Eukaryota</taxon>
        <taxon>Rhodophyta</taxon>
        <taxon>Florideophyceae</taxon>
        <taxon>Rhodymeniophycidae</taxon>
        <taxon>Gigartinales</taxon>
        <taxon>Gigartinaceae</taxon>
        <taxon>Chondrus</taxon>
    </lineage>
</organism>
<dbReference type="EMBL" id="HG001675">
    <property type="protein sequence ID" value="CDF34166.1"/>
    <property type="molecule type" value="Genomic_DNA"/>
</dbReference>
<dbReference type="KEGG" id="ccp:CHC_T00002676001"/>
<dbReference type="GeneID" id="17321713"/>
<dbReference type="AlphaFoldDB" id="R7Q9U4"/>
<evidence type="ECO:0000313" key="1">
    <source>
        <dbReference type="EMBL" id="CDF34166.1"/>
    </source>
</evidence>
<dbReference type="Gramene" id="CDF34166">
    <property type="protein sequence ID" value="CDF34166"/>
    <property type="gene ID" value="CHC_T00002676001"/>
</dbReference>
<reference evidence="2" key="1">
    <citation type="journal article" date="2013" name="Proc. Natl. Acad. Sci. U.S.A.">
        <title>Genome structure and metabolic features in the red seaweed Chondrus crispus shed light on evolution of the Archaeplastida.</title>
        <authorList>
            <person name="Collen J."/>
            <person name="Porcel B."/>
            <person name="Carre W."/>
            <person name="Ball S.G."/>
            <person name="Chaparro C."/>
            <person name="Tonon T."/>
            <person name="Barbeyron T."/>
            <person name="Michel G."/>
            <person name="Noel B."/>
            <person name="Valentin K."/>
            <person name="Elias M."/>
            <person name="Artiguenave F."/>
            <person name="Arun A."/>
            <person name="Aury J.M."/>
            <person name="Barbosa-Neto J.F."/>
            <person name="Bothwell J.H."/>
            <person name="Bouget F.Y."/>
            <person name="Brillet L."/>
            <person name="Cabello-Hurtado F."/>
            <person name="Capella-Gutierrez S."/>
            <person name="Charrier B."/>
            <person name="Cladiere L."/>
            <person name="Cock J.M."/>
            <person name="Coelho S.M."/>
            <person name="Colleoni C."/>
            <person name="Czjzek M."/>
            <person name="Da Silva C."/>
            <person name="Delage L."/>
            <person name="Denoeud F."/>
            <person name="Deschamps P."/>
            <person name="Dittami S.M."/>
            <person name="Gabaldon T."/>
            <person name="Gachon C.M."/>
            <person name="Groisillier A."/>
            <person name="Herve C."/>
            <person name="Jabbari K."/>
            <person name="Katinka M."/>
            <person name="Kloareg B."/>
            <person name="Kowalczyk N."/>
            <person name="Labadie K."/>
            <person name="Leblanc C."/>
            <person name="Lopez P.J."/>
            <person name="McLachlan D.H."/>
            <person name="Meslet-Cladiere L."/>
            <person name="Moustafa A."/>
            <person name="Nehr Z."/>
            <person name="Nyvall Collen P."/>
            <person name="Panaud O."/>
            <person name="Partensky F."/>
            <person name="Poulain J."/>
            <person name="Rensing S.A."/>
            <person name="Rousvoal S."/>
            <person name="Samson G."/>
            <person name="Symeonidi A."/>
            <person name="Weissenbach J."/>
            <person name="Zambounis A."/>
            <person name="Wincker P."/>
            <person name="Boyen C."/>
        </authorList>
    </citation>
    <scope>NUCLEOTIDE SEQUENCE [LARGE SCALE GENOMIC DNA]</scope>
    <source>
        <strain evidence="2">cv. Stackhouse</strain>
    </source>
</reference>
<dbReference type="Proteomes" id="UP000012073">
    <property type="component" value="Unassembled WGS sequence"/>
</dbReference>
<name>R7Q9U4_CHOCR</name>
<dbReference type="RefSeq" id="XP_005713985.1">
    <property type="nucleotide sequence ID" value="XM_005713928.1"/>
</dbReference>
<keyword evidence="2" id="KW-1185">Reference proteome</keyword>
<accession>R7Q9U4</accession>
<evidence type="ECO:0000313" key="2">
    <source>
        <dbReference type="Proteomes" id="UP000012073"/>
    </source>
</evidence>
<gene>
    <name evidence="1" type="ORF">CHC_T00002676001</name>
</gene>
<proteinExistence type="predicted"/>
<protein>
    <submittedName>
        <fullName evidence="1">Uncharacterized protein</fullName>
    </submittedName>
</protein>
<sequence length="45" mass="5221">MVTVGQEKAEKESRWKMQLEIQERSRCARTLRRGINSAIRGCTRG</sequence>